<dbReference type="PROSITE" id="PS50005">
    <property type="entry name" value="TPR"/>
    <property type="match status" value="1"/>
</dbReference>
<dbReference type="RefSeq" id="WP_066062086.1">
    <property type="nucleotide sequence ID" value="NZ_CP013015.1"/>
</dbReference>
<accession>A0A7U4QK95</accession>
<dbReference type="InterPro" id="IPR054347">
    <property type="entry name" value="TOTE_primase"/>
</dbReference>
<dbReference type="Proteomes" id="UP000070560">
    <property type="component" value="Chromosome"/>
</dbReference>
<dbReference type="SUPFAM" id="SSF48452">
    <property type="entry name" value="TPR-like"/>
    <property type="match status" value="1"/>
</dbReference>
<evidence type="ECO:0000259" key="2">
    <source>
        <dbReference type="Pfam" id="PF22548"/>
    </source>
</evidence>
<dbReference type="SMART" id="SM00028">
    <property type="entry name" value="TPR"/>
    <property type="match status" value="2"/>
</dbReference>
<dbReference type="AlphaFoldDB" id="A0A7U4QK95"/>
<protein>
    <submittedName>
        <fullName evidence="3">DNA primase small subunit</fullName>
    </submittedName>
</protein>
<proteinExistence type="predicted"/>
<reference evidence="3 4" key="1">
    <citation type="submission" date="2015-10" db="EMBL/GenBank/DDBJ databases">
        <title>Candidatus Desulfofervidus auxilii, a hydrogenotrophic sulfate-reducing bacterium involved in the thermophilic anaerobic oxidation of methane.</title>
        <authorList>
            <person name="Krukenberg V."/>
            <person name="Richter M."/>
            <person name="Wegener G."/>
        </authorList>
    </citation>
    <scope>NUCLEOTIDE SEQUENCE [LARGE SCALE GENOMIC DNA]</scope>
    <source>
        <strain evidence="3 4">HS1</strain>
    </source>
</reference>
<dbReference type="Pfam" id="PF22548">
    <property type="entry name" value="AEP-TOTE"/>
    <property type="match status" value="1"/>
</dbReference>
<dbReference type="KEGG" id="daw:HS1_001098"/>
<dbReference type="EMBL" id="CP013015">
    <property type="protein sequence ID" value="AMM40902.1"/>
    <property type="molecule type" value="Genomic_DNA"/>
</dbReference>
<dbReference type="NCBIfam" id="NF040561">
    <property type="entry name" value="PrimPol_Msp"/>
    <property type="match status" value="1"/>
</dbReference>
<organism evidence="3 4">
    <name type="scientific">Desulfofervidus auxilii</name>
    <dbReference type="NCBI Taxonomy" id="1621989"/>
    <lineage>
        <taxon>Bacteria</taxon>
        <taxon>Pseudomonadati</taxon>
        <taxon>Thermodesulfobacteriota</taxon>
        <taxon>Candidatus Desulfofervidia</taxon>
        <taxon>Candidatus Desulfofervidales</taxon>
        <taxon>Candidatus Desulfofervidaceae</taxon>
        <taxon>Candidatus Desulfofervidus</taxon>
    </lineage>
</organism>
<name>A0A7U4QK95_DESA2</name>
<evidence type="ECO:0000313" key="3">
    <source>
        <dbReference type="EMBL" id="AMM40902.1"/>
    </source>
</evidence>
<feature type="repeat" description="TPR" evidence="1">
    <location>
        <begin position="39"/>
        <end position="72"/>
    </location>
</feature>
<dbReference type="InterPro" id="IPR019734">
    <property type="entry name" value="TPR_rpt"/>
</dbReference>
<keyword evidence="4" id="KW-1185">Reference proteome</keyword>
<dbReference type="Gene3D" id="1.25.40.10">
    <property type="entry name" value="Tetratricopeptide repeat domain"/>
    <property type="match status" value="1"/>
</dbReference>
<sequence length="553" mass="65002">MEQPAYHCLNLIKQELEKGHQGKAIDLALRYFSRDFSDPELYYEWGKTFELLGLAKKAIESYGFALKLSPNNPHYLKSLAILLYETGLLEKAFSIFKKLTNVVPNDEEINAYWINLLEELGLKGVSESLKGIEKKASPLRYFPPSLGKEEIEIFLRLFSGRERGFAEQILDKKTALSRLIFYDFPLTPEFVRAHILSEKTIFFFPLREDKRMKMGIIAFFISKRERFLYARQPAYLTLKSERLKAYCLKVQEIVNKTFEIPGYLEKVNRFFYRLWIFLEEFIHFLQIKRFLKEIIQKLPYPEFGIAVEPLLPTRPIGVGWQERPIFLPLGINRETKERSLFINEDGEFYKEQIRFLKKIKEISHLELKTFVRRGISGIESKTEDEVLEKLRKSCLIIDTLVNKAEAGRVLEHREKLILFYTLGLVDKKLLHKVLYPTPDYNAFKVERILRAMKKNPISCVKIREFLPELSLSLDCHCVFDLSDGRYPSPLLHINPYLVPSEDYRLTLQRSSFNKLVKVFIELYQQREGIDRKLRQIERELAGVFSKKALKSIP</sequence>
<dbReference type="InterPro" id="IPR011990">
    <property type="entry name" value="TPR-like_helical_dom_sf"/>
</dbReference>
<dbReference type="OrthoDB" id="5338908at2"/>
<evidence type="ECO:0000256" key="1">
    <source>
        <dbReference type="PROSITE-ProRule" id="PRU00339"/>
    </source>
</evidence>
<keyword evidence="1" id="KW-0802">TPR repeat</keyword>
<evidence type="ECO:0000313" key="4">
    <source>
        <dbReference type="Proteomes" id="UP000070560"/>
    </source>
</evidence>
<feature type="domain" description="TOTE conflict system primase" evidence="2">
    <location>
        <begin position="185"/>
        <end position="369"/>
    </location>
</feature>
<gene>
    <name evidence="3" type="ORF">HS1_001098</name>
</gene>